<evidence type="ECO:0000313" key="2">
    <source>
        <dbReference type="Proteomes" id="UP000050795"/>
    </source>
</evidence>
<feature type="compositionally biased region" description="Acidic residues" evidence="1">
    <location>
        <begin position="1"/>
        <end position="16"/>
    </location>
</feature>
<accession>A0AA85J5V9</accession>
<evidence type="ECO:0000256" key="1">
    <source>
        <dbReference type="SAM" id="MobiDB-lite"/>
    </source>
</evidence>
<dbReference type="AlphaFoldDB" id="A0AA85J5V9"/>
<reference evidence="2" key="1">
    <citation type="submission" date="2022-06" db="EMBL/GenBank/DDBJ databases">
        <authorList>
            <person name="Berger JAMES D."/>
            <person name="Berger JAMES D."/>
        </authorList>
    </citation>
    <scope>NUCLEOTIDE SEQUENCE [LARGE SCALE GENOMIC DNA]</scope>
</reference>
<proteinExistence type="predicted"/>
<reference evidence="3" key="2">
    <citation type="submission" date="2023-11" db="UniProtKB">
        <authorList>
            <consortium name="WormBaseParasite"/>
        </authorList>
    </citation>
    <scope>IDENTIFICATION</scope>
</reference>
<evidence type="ECO:0000313" key="3">
    <source>
        <dbReference type="WBParaSite" id="TREG1_142660.1"/>
    </source>
</evidence>
<keyword evidence="2" id="KW-1185">Reference proteome</keyword>
<organism evidence="2 3">
    <name type="scientific">Trichobilharzia regenti</name>
    <name type="common">Nasal bird schistosome</name>
    <dbReference type="NCBI Taxonomy" id="157069"/>
    <lineage>
        <taxon>Eukaryota</taxon>
        <taxon>Metazoa</taxon>
        <taxon>Spiralia</taxon>
        <taxon>Lophotrochozoa</taxon>
        <taxon>Platyhelminthes</taxon>
        <taxon>Trematoda</taxon>
        <taxon>Digenea</taxon>
        <taxon>Strigeidida</taxon>
        <taxon>Schistosomatoidea</taxon>
        <taxon>Schistosomatidae</taxon>
        <taxon>Trichobilharzia</taxon>
    </lineage>
</organism>
<feature type="region of interest" description="Disordered" evidence="1">
    <location>
        <begin position="1"/>
        <end position="39"/>
    </location>
</feature>
<sequence>MIDVDSDDNDVNDCDSDNNNNKNDVEDDKNHEKRSSRNVGVFYQSRKELNQSYADMITNTYAVGFDPLLLKIISESLE</sequence>
<name>A0AA85J5V9_TRIRE</name>
<dbReference type="WBParaSite" id="TREG1_142660.1">
    <property type="protein sequence ID" value="TREG1_142660.1"/>
    <property type="gene ID" value="TREG1_142660"/>
</dbReference>
<protein>
    <submittedName>
        <fullName evidence="3">Uncharacterized protein</fullName>
    </submittedName>
</protein>
<dbReference type="Proteomes" id="UP000050795">
    <property type="component" value="Unassembled WGS sequence"/>
</dbReference>